<keyword evidence="5" id="KW-1185">Reference proteome</keyword>
<evidence type="ECO:0000259" key="3">
    <source>
        <dbReference type="PROSITE" id="PS50977"/>
    </source>
</evidence>
<proteinExistence type="predicted"/>
<sequence>MARTASAAGRTPTLEATAREAGVGIGPLYRHYPTREALIEAVYRTEPAEGSVRHRSLCARRHPVGFGVVAGPRSRRVLGQGFQ</sequence>
<name>A0ABN1CQL3_9ACTN</name>
<dbReference type="PROSITE" id="PS50977">
    <property type="entry name" value="HTH_TETR_2"/>
    <property type="match status" value="1"/>
</dbReference>
<dbReference type="InterPro" id="IPR001647">
    <property type="entry name" value="HTH_TetR"/>
</dbReference>
<reference evidence="4 5" key="1">
    <citation type="journal article" date="2019" name="Int. J. Syst. Evol. Microbiol.">
        <title>The Global Catalogue of Microorganisms (GCM) 10K type strain sequencing project: providing services to taxonomists for standard genome sequencing and annotation.</title>
        <authorList>
            <consortium name="The Broad Institute Genomics Platform"/>
            <consortium name="The Broad Institute Genome Sequencing Center for Infectious Disease"/>
            <person name="Wu L."/>
            <person name="Ma J."/>
        </authorList>
    </citation>
    <scope>NUCLEOTIDE SEQUENCE [LARGE SCALE GENOMIC DNA]</scope>
    <source>
        <strain evidence="4 5">JCM 5052</strain>
    </source>
</reference>
<feature type="DNA-binding region" description="H-T-H motif" evidence="2">
    <location>
        <begin position="13"/>
        <end position="32"/>
    </location>
</feature>
<dbReference type="EMBL" id="BAAABZ010000015">
    <property type="protein sequence ID" value="GAA0522975.1"/>
    <property type="molecule type" value="Genomic_DNA"/>
</dbReference>
<evidence type="ECO:0000313" key="4">
    <source>
        <dbReference type="EMBL" id="GAA0522975.1"/>
    </source>
</evidence>
<keyword evidence="1 2" id="KW-0238">DNA-binding</keyword>
<dbReference type="Gene3D" id="1.10.357.10">
    <property type="entry name" value="Tetracycline Repressor, domain 2"/>
    <property type="match status" value="1"/>
</dbReference>
<dbReference type="SUPFAM" id="SSF46689">
    <property type="entry name" value="Homeodomain-like"/>
    <property type="match status" value="1"/>
</dbReference>
<comment type="caution">
    <text evidence="4">The sequence shown here is derived from an EMBL/GenBank/DDBJ whole genome shotgun (WGS) entry which is preliminary data.</text>
</comment>
<evidence type="ECO:0000313" key="5">
    <source>
        <dbReference type="Proteomes" id="UP001501576"/>
    </source>
</evidence>
<evidence type="ECO:0000256" key="1">
    <source>
        <dbReference type="ARBA" id="ARBA00023125"/>
    </source>
</evidence>
<feature type="domain" description="HTH tetR-type" evidence="3">
    <location>
        <begin position="1"/>
        <end position="50"/>
    </location>
</feature>
<dbReference type="InterPro" id="IPR009057">
    <property type="entry name" value="Homeodomain-like_sf"/>
</dbReference>
<dbReference type="Proteomes" id="UP001501576">
    <property type="component" value="Unassembled WGS sequence"/>
</dbReference>
<protein>
    <recommendedName>
        <fullName evidence="3">HTH tetR-type domain-containing protein</fullName>
    </recommendedName>
</protein>
<gene>
    <name evidence="4" type="ORF">GCM10010390_26580</name>
</gene>
<evidence type="ECO:0000256" key="2">
    <source>
        <dbReference type="PROSITE-ProRule" id="PRU00335"/>
    </source>
</evidence>
<accession>A0ABN1CQL3</accession>
<dbReference type="Pfam" id="PF00440">
    <property type="entry name" value="TetR_N"/>
    <property type="match status" value="1"/>
</dbReference>
<organism evidence="4 5">
    <name type="scientific">Streptomyces mordarskii</name>
    <dbReference type="NCBI Taxonomy" id="1226758"/>
    <lineage>
        <taxon>Bacteria</taxon>
        <taxon>Bacillati</taxon>
        <taxon>Actinomycetota</taxon>
        <taxon>Actinomycetes</taxon>
        <taxon>Kitasatosporales</taxon>
        <taxon>Streptomycetaceae</taxon>
        <taxon>Streptomyces</taxon>
    </lineage>
</organism>